<dbReference type="Proteomes" id="UP001156940">
    <property type="component" value="Unassembled WGS sequence"/>
</dbReference>
<dbReference type="Pfam" id="PF05593">
    <property type="entry name" value="RHS_repeat"/>
    <property type="match status" value="2"/>
</dbReference>
<keyword evidence="4" id="KW-1185">Reference proteome</keyword>
<dbReference type="PROSITE" id="PS50853">
    <property type="entry name" value="FN3"/>
    <property type="match status" value="3"/>
</dbReference>
<feature type="signal peptide" evidence="1">
    <location>
        <begin position="1"/>
        <end position="21"/>
    </location>
</feature>
<dbReference type="PANTHER" id="PTHR32305">
    <property type="match status" value="1"/>
</dbReference>
<evidence type="ECO:0000313" key="4">
    <source>
        <dbReference type="Proteomes" id="UP001156940"/>
    </source>
</evidence>
<feature type="domain" description="Fibronectin type-III" evidence="2">
    <location>
        <begin position="1288"/>
        <end position="1379"/>
    </location>
</feature>
<dbReference type="Gene3D" id="2.180.10.10">
    <property type="entry name" value="RHS repeat-associated core"/>
    <property type="match status" value="2"/>
</dbReference>
<dbReference type="NCBIfam" id="TIGR01643">
    <property type="entry name" value="YD_repeat_2x"/>
    <property type="match status" value="1"/>
</dbReference>
<dbReference type="SMART" id="SM00060">
    <property type="entry name" value="FN3"/>
    <property type="match status" value="6"/>
</dbReference>
<dbReference type="InterPro" id="IPR013783">
    <property type="entry name" value="Ig-like_fold"/>
</dbReference>
<dbReference type="EMBL" id="JARXRM010000045">
    <property type="protein sequence ID" value="MDH5824652.1"/>
    <property type="molecule type" value="Genomic_DNA"/>
</dbReference>
<dbReference type="PANTHER" id="PTHR32305:SF15">
    <property type="entry name" value="PROTEIN RHSA-RELATED"/>
    <property type="match status" value="1"/>
</dbReference>
<feature type="chain" id="PRO_5046902248" evidence="1">
    <location>
        <begin position="22"/>
        <end position="1941"/>
    </location>
</feature>
<evidence type="ECO:0000313" key="3">
    <source>
        <dbReference type="EMBL" id="MDH5824652.1"/>
    </source>
</evidence>
<comment type="caution">
    <text evidence="3">The sequence shown here is derived from an EMBL/GenBank/DDBJ whole genome shotgun (WGS) entry which is preliminary data.</text>
</comment>
<organism evidence="3 4">
    <name type="scientific">Luteimonas endophytica</name>
    <dbReference type="NCBI Taxonomy" id="3042023"/>
    <lineage>
        <taxon>Bacteria</taxon>
        <taxon>Pseudomonadati</taxon>
        <taxon>Pseudomonadota</taxon>
        <taxon>Gammaproteobacteria</taxon>
        <taxon>Lysobacterales</taxon>
        <taxon>Lysobacteraceae</taxon>
        <taxon>Luteimonas</taxon>
    </lineage>
</organism>
<dbReference type="SUPFAM" id="SSF49265">
    <property type="entry name" value="Fibronectin type III"/>
    <property type="match status" value="4"/>
</dbReference>
<dbReference type="Gene3D" id="2.60.40.10">
    <property type="entry name" value="Immunoglobulins"/>
    <property type="match status" value="6"/>
</dbReference>
<gene>
    <name evidence="3" type="ORF">QFW77_16900</name>
</gene>
<accession>A0ABT6JCU4</accession>
<proteinExistence type="predicted"/>
<dbReference type="InterPro" id="IPR031325">
    <property type="entry name" value="RHS_repeat"/>
</dbReference>
<dbReference type="InterPro" id="IPR006530">
    <property type="entry name" value="YD"/>
</dbReference>
<dbReference type="InterPro" id="IPR003961">
    <property type="entry name" value="FN3_dom"/>
</dbReference>
<sequence length="1941" mass="208968">MRRLATVAMAMVLGLPASLHAERTVPANFDTNLSRAAGIEGNAGSDFGEAINYYSGETTFYVQGPSVPGNNDLPLMRPRMFQGYDDGRNYSFKWVSAGPYLSGTYSKETGWVTDADGADRFKRCSRPNASASAPIVESTSGKAGIWEPEEYWKGITLNIDGKSMHLNAVWDGVSMPSMPTTGGPYRWSTNNGWFFSCITLPSGEEGFVGVTPEGERYRFDRVSQSFPYPQLKKYNDLGDTRLDVAEVRITATRHEDRFGNWVEGGATSDGRAVTSESNGTRTVYSSAGRQWIYDRDGQNLTITYPDLSQWKLEVDNGIIRNDHSYQGCDGGVHLGARYSGSATVTITLRSGAKGTFRFEPRNRGYSDTQYRCMDDFHNGERLAVQNLIQGIALVSKTVSGPGLSTMTTLFDYGAPNDCFVGFSVRGNECTSSSPRTRTVSVTRPGYSFARYTFGNRAEVDDGLLLKLEIGAGPDSIRRTETYKYQQFDPIGVPVGISEQAPQHWAKYRVEESERVVTDASGASFARRVLEFDSLARPLRTRRWNSSGFDRTETVAYHDNLARWVLGQPSRLTVNGVVVSETSYSSYAQPLTYRSFGKLQWTRTHDVTIAGQMGTVKTVKDGNNNVTTLSNWKRGVPQSIAHADGTTQSAVVNDAGWITRVTDENGFATNYAYDPMGRLSKITYPAGDSTAWNATTFVFEQRAGSAYGLSGGHWRQVISTGNGRKLTYFDALWRPVLVQEYDTADAAATNRFTRYAYDHDGRTTFTSYPVPSVSSLSAVTQGVHTSYDALGRTTSVRQNSELGDLVSAYSYLSNDDGYYTRVTDPKGNQTRTWFQAFDEPSYDTPISIWHPEGAYTHITRDVFGKPTRIRRSNSSSATGGTTVVNRSYSYNANHELCRMVEPETGATLMGYDGAGNLAWSAGGLPISTACHATGDTAAISARRALRSYDERNRITFLSFPDNRGNTAHTYTPDGLPRTIEANNGGGNVVTTAYSYNRRRLLTSERMEWGTIAWTLGTGYNANGHVSSHSYPAEGAVSYAPNALGQPTRVGNVVTGVTYHPNGTPKQFAYDNGIVHTLTQNDRGLPETRMDAYEDTRFLQDQYDYDPNGNVAAITDGATGRNQRGNRDMEYDGLDRLTRTTSAMFGTATYAYDVLDNLTRTKLSGGNAARDHHYCYDGSWRLASIRNGSCSGSTVTALGYDEQGNLSSRGGVNFGFDYGNRLRSTSAGNTTYVYDGLGRRVRDITGSSRYSLYSQAGQLMFTSDRRKELDTVYLYLGDRLVAQVDRSRVPPSGVPTLSVPATNNTSSFTASWTAVATAERYELEQRKGGGAWGQVYSGPSLSTVISGLSNGSYEHRIRACNAAGCAGYSDIESTAVALLPGGAPVVTAPVHDNDGAFAVSWTAVAGAASYRLEQRKDGGAWSEIYSGTALSKAITGLNNGSYDYRAQACNEVGCAGFSPIATTTVTFPPSGGAPTLTAPAIDSDGTFTVSWTSRSGATEYRLKQSKDGGSYTTVYTGPGFSKMMLGLSVGTWDYQVRACNVGGCTAYSNIATTEVVFPPSGAPTLTAPATDNNGAFTVSWNSVTTATSYILQQRRNGGSWGEIYSGATRSKAVSGLNNGNYDYRVQACNAGGCGAFSGIKTTVVTHPPGGAPTVTAPATDNNGAFTISWTGVSGATSYDLWQRKDGSGVEDPWQLVYSGASLSKAMSGLANGRYEYQAKACNTGGCGSGSAIKVTVVTHPPGSAPTVTAPGSNSNGAFTVSWTSVSTSTSYRLEQSRNSGSWTEIYSGASRSKAVSGLGNGSYAYRARACNAGGCGGYSGIKTTLVTFPPSGVPTLNAPGHVNSYLQTSYSVSWSTVATATRYELQRHPGSGSWSVAYNAGGTSSTFASVVGFWSYRIRACNAGGCGSFSSVKTVSVENMGGCRPGEPTCQDPLSVPETGEQL</sequence>
<feature type="domain" description="Fibronectin type-III" evidence="2">
    <location>
        <begin position="1739"/>
        <end position="1829"/>
    </location>
</feature>
<name>A0ABT6JCU4_9GAMM</name>
<protein>
    <submittedName>
        <fullName evidence="3">RHS repeat protein</fullName>
    </submittedName>
</protein>
<dbReference type="RefSeq" id="WP_280575980.1">
    <property type="nucleotide sequence ID" value="NZ_JARXRM010000045.1"/>
</dbReference>
<feature type="domain" description="Fibronectin type-III" evidence="2">
    <location>
        <begin position="1557"/>
        <end position="1646"/>
    </location>
</feature>
<keyword evidence="1" id="KW-0732">Signal</keyword>
<reference evidence="3 4" key="1">
    <citation type="submission" date="2023-04" db="EMBL/GenBank/DDBJ databases">
        <title>Luteimonas endophyticus RD2P54.</title>
        <authorList>
            <person name="Sun J.-Q."/>
        </authorList>
    </citation>
    <scope>NUCLEOTIDE SEQUENCE [LARGE SCALE GENOMIC DNA]</scope>
    <source>
        <strain evidence="3 4">RD2P54</strain>
    </source>
</reference>
<dbReference type="InterPro" id="IPR050708">
    <property type="entry name" value="T6SS_VgrG/RHS"/>
</dbReference>
<evidence type="ECO:0000256" key="1">
    <source>
        <dbReference type="SAM" id="SignalP"/>
    </source>
</evidence>
<evidence type="ECO:0000259" key="2">
    <source>
        <dbReference type="PROSITE" id="PS50853"/>
    </source>
</evidence>
<dbReference type="CDD" id="cd00063">
    <property type="entry name" value="FN3"/>
    <property type="match status" value="1"/>
</dbReference>
<dbReference type="InterPro" id="IPR036116">
    <property type="entry name" value="FN3_sf"/>
</dbReference>